<evidence type="ECO:0000313" key="9">
    <source>
        <dbReference type="EMBL" id="MCL7715260.1"/>
    </source>
</evidence>
<feature type="transmembrane region" description="Helical" evidence="7">
    <location>
        <begin position="335"/>
        <end position="356"/>
    </location>
</feature>
<evidence type="ECO:0000259" key="8">
    <source>
        <dbReference type="Pfam" id="PF02687"/>
    </source>
</evidence>
<comment type="subcellular location">
    <subcellularLocation>
        <location evidence="1">Cell membrane</location>
        <topology evidence="1">Multi-pass membrane protein</topology>
    </subcellularLocation>
</comment>
<evidence type="ECO:0000313" key="10">
    <source>
        <dbReference type="Proteomes" id="UP001431235"/>
    </source>
</evidence>
<accession>A0ABT0SIV9</accession>
<name>A0ABT0SIV9_9GAMM</name>
<evidence type="ECO:0000256" key="7">
    <source>
        <dbReference type="SAM" id="Phobius"/>
    </source>
</evidence>
<protein>
    <submittedName>
        <fullName evidence="9">FtsX-like permease family protein</fullName>
    </submittedName>
</protein>
<dbReference type="Proteomes" id="UP001431235">
    <property type="component" value="Unassembled WGS sequence"/>
</dbReference>
<evidence type="ECO:0000256" key="3">
    <source>
        <dbReference type="ARBA" id="ARBA00022692"/>
    </source>
</evidence>
<evidence type="ECO:0000256" key="4">
    <source>
        <dbReference type="ARBA" id="ARBA00022989"/>
    </source>
</evidence>
<gene>
    <name evidence="9" type="ORF">K5L01_11465</name>
</gene>
<dbReference type="InterPro" id="IPR003838">
    <property type="entry name" value="ABC3_permease_C"/>
</dbReference>
<dbReference type="PANTHER" id="PTHR30572">
    <property type="entry name" value="MEMBRANE COMPONENT OF TRANSPORTER-RELATED"/>
    <property type="match status" value="1"/>
</dbReference>
<evidence type="ECO:0000256" key="2">
    <source>
        <dbReference type="ARBA" id="ARBA00022475"/>
    </source>
</evidence>
<keyword evidence="5 7" id="KW-0472">Membrane</keyword>
<keyword evidence="10" id="KW-1185">Reference proteome</keyword>
<dbReference type="InterPro" id="IPR050250">
    <property type="entry name" value="Macrolide_Exporter_MacB"/>
</dbReference>
<proteinExistence type="inferred from homology"/>
<dbReference type="RefSeq" id="WP_250064652.1">
    <property type="nucleotide sequence ID" value="NZ_JAIKTS010000004.1"/>
</dbReference>
<keyword evidence="2" id="KW-1003">Cell membrane</keyword>
<organism evidence="9 10">
    <name type="scientific">Stenotrophomonas mori</name>
    <dbReference type="NCBI Taxonomy" id="2871096"/>
    <lineage>
        <taxon>Bacteria</taxon>
        <taxon>Pseudomonadati</taxon>
        <taxon>Pseudomonadota</taxon>
        <taxon>Gammaproteobacteria</taxon>
        <taxon>Lysobacterales</taxon>
        <taxon>Lysobacteraceae</taxon>
        <taxon>Stenotrophomonas</taxon>
    </lineage>
</organism>
<reference evidence="9 10" key="1">
    <citation type="submission" date="2021-08" db="EMBL/GenBank/DDBJ databases">
        <title>Novel members of of the genus Stenotrophomonas from differernt environment.</title>
        <authorList>
            <person name="Deng Y."/>
        </authorList>
    </citation>
    <scope>NUCLEOTIDE SEQUENCE [LARGE SCALE GENOMIC DNA]</scope>
    <source>
        <strain evidence="9 10">CPCC 101365</strain>
    </source>
</reference>
<evidence type="ECO:0000256" key="1">
    <source>
        <dbReference type="ARBA" id="ARBA00004651"/>
    </source>
</evidence>
<dbReference type="Pfam" id="PF02687">
    <property type="entry name" value="FtsX"/>
    <property type="match status" value="1"/>
</dbReference>
<evidence type="ECO:0000256" key="5">
    <source>
        <dbReference type="ARBA" id="ARBA00023136"/>
    </source>
</evidence>
<evidence type="ECO:0000256" key="6">
    <source>
        <dbReference type="ARBA" id="ARBA00038076"/>
    </source>
</evidence>
<dbReference type="PANTHER" id="PTHR30572:SF4">
    <property type="entry name" value="ABC TRANSPORTER PERMEASE YTRF"/>
    <property type="match status" value="1"/>
</dbReference>
<keyword evidence="3 7" id="KW-0812">Transmembrane</keyword>
<feature type="domain" description="ABC3 transporter permease C-terminal" evidence="8">
    <location>
        <begin position="286"/>
        <end position="395"/>
    </location>
</feature>
<dbReference type="EMBL" id="JAIKTS010000004">
    <property type="protein sequence ID" value="MCL7715260.1"/>
    <property type="molecule type" value="Genomic_DNA"/>
</dbReference>
<sequence>MLPLLAALRRAPLMPNLIVLQVAVACAILCNTLFLLGQQAGPLLVDDGLARDQLVIVDQLVSRGAPWTPERIRAGRDALAAIPGVRNASAVTGAPMRQTLTMTYELKAANGTLLVASGYMGEGLLDTFGLRLSRGRDFLATEYRDIDMQDDLHLPIIITEALARALFDGADPIGAMLRPGDGAGSYTVVGVVEHLMRYQLSELDDGKAEYAVLLPGQLTGMPLASYVLRTDPQRRDAVRTQIPDILERTFAGQLVPGIKPVVADYEQLRSEGLRTRRAAVWLLATVNTVIAAITLVGIASLSGYWIQQRTRQIGIRRALGATRHQILRHFLLENLLLVGAGLLLGLLLAVAINQWLMRHYELARLPLYYPPLAAGALLLLGQLAVAAPARRAARLAPASATRSV</sequence>
<feature type="transmembrane region" description="Helical" evidence="7">
    <location>
        <begin position="278"/>
        <end position="306"/>
    </location>
</feature>
<keyword evidence="4 7" id="KW-1133">Transmembrane helix</keyword>
<feature type="transmembrane region" description="Helical" evidence="7">
    <location>
        <begin position="368"/>
        <end position="387"/>
    </location>
</feature>
<comment type="similarity">
    <text evidence="6">Belongs to the ABC-4 integral membrane protein family.</text>
</comment>
<comment type="caution">
    <text evidence="9">The sequence shown here is derived from an EMBL/GenBank/DDBJ whole genome shotgun (WGS) entry which is preliminary data.</text>
</comment>